<accession>A0A1X8WRX9</accession>
<proteinExistence type="predicted"/>
<name>A0A1X8WRX9_LEPIR</name>
<dbReference type="EMBL" id="CP043884">
    <property type="protein sequence ID" value="QOI41255.1"/>
    <property type="molecule type" value="Genomic_DNA"/>
</dbReference>
<dbReference type="AlphaFoldDB" id="A0A1X8WRX9"/>
<dbReference type="Proteomes" id="UP000663124">
    <property type="component" value="Chromosome 1"/>
</dbReference>
<reference evidence="1" key="1">
    <citation type="submission" date="2019-09" db="EMBL/GenBank/DDBJ databases">
        <title>Comparative Genomics of Leptospira interrogans Reveals Genome Plasticity - A Common Adaptive Strategy for Survival in Various Hosts.</title>
        <authorList>
            <person name="Ramli S.R."/>
            <person name="Bunk B."/>
            <person name="Goris M."/>
            <person name="Bhuju S."/>
            <person name="Jarek M."/>
            <person name="Sproer C."/>
            <person name="Mustakim S."/>
            <person name="Strommenger B."/>
            <person name="Pessler F."/>
        </authorList>
    </citation>
    <scope>NUCLEOTIDE SEQUENCE</scope>
    <source>
        <strain evidence="1">782</strain>
    </source>
</reference>
<evidence type="ECO:0000313" key="1">
    <source>
        <dbReference type="EMBL" id="QOI41255.1"/>
    </source>
</evidence>
<sequence>MNFFRIGFYNLIRKPDVLKLIYFVKTWIFIVIFEMIGAGPALKNTICRNYYTLLFKAQFIKRYNFRKLLHFIKINKNIIFTEYNTIIINYSILLQYFEYTKMNFNPILR</sequence>
<gene>
    <name evidence="1" type="ORF">Lepto782_02370</name>
</gene>
<evidence type="ECO:0000313" key="2">
    <source>
        <dbReference type="Proteomes" id="UP000663124"/>
    </source>
</evidence>
<protein>
    <submittedName>
        <fullName evidence="1">Uncharacterized protein</fullName>
    </submittedName>
</protein>
<organism evidence="1 2">
    <name type="scientific">Leptospira interrogans serovar Canicola</name>
    <dbReference type="NCBI Taxonomy" id="211880"/>
    <lineage>
        <taxon>Bacteria</taxon>
        <taxon>Pseudomonadati</taxon>
        <taxon>Spirochaetota</taxon>
        <taxon>Spirochaetia</taxon>
        <taxon>Leptospirales</taxon>
        <taxon>Leptospiraceae</taxon>
        <taxon>Leptospira</taxon>
    </lineage>
</organism>